<dbReference type="AlphaFoldDB" id="A0A9P1G171"/>
<dbReference type="InterPro" id="IPR013762">
    <property type="entry name" value="Integrase-like_cat_sf"/>
</dbReference>
<evidence type="ECO:0008006" key="5">
    <source>
        <dbReference type="Google" id="ProtNLM"/>
    </source>
</evidence>
<dbReference type="GO" id="GO:0015074">
    <property type="term" value="P:DNA integration"/>
    <property type="evidence" value="ECO:0007669"/>
    <property type="project" value="InterPro"/>
</dbReference>
<evidence type="ECO:0000313" key="2">
    <source>
        <dbReference type="EMBL" id="CAI3996168.1"/>
    </source>
</evidence>
<gene>
    <name evidence="2" type="ORF">C1SCF055_LOCUS22666</name>
</gene>
<dbReference type="Proteomes" id="UP001152797">
    <property type="component" value="Unassembled WGS sequence"/>
</dbReference>
<feature type="non-terminal residue" evidence="2">
    <location>
        <position position="1"/>
    </location>
</feature>
<protein>
    <recommendedName>
        <fullName evidence="5">Tyr recombinase domain-containing protein</fullName>
    </recommendedName>
</protein>
<dbReference type="InterPro" id="IPR011010">
    <property type="entry name" value="DNA_brk_join_enz"/>
</dbReference>
<dbReference type="SUPFAM" id="SSF56349">
    <property type="entry name" value="DNA breaking-rejoining enzymes"/>
    <property type="match status" value="1"/>
</dbReference>
<evidence type="ECO:0000313" key="4">
    <source>
        <dbReference type="Proteomes" id="UP001152797"/>
    </source>
</evidence>
<dbReference type="GO" id="GO:0006310">
    <property type="term" value="P:DNA recombination"/>
    <property type="evidence" value="ECO:0007669"/>
    <property type="project" value="UniProtKB-KW"/>
</dbReference>
<reference evidence="2" key="1">
    <citation type="submission" date="2022-10" db="EMBL/GenBank/DDBJ databases">
        <authorList>
            <person name="Chen Y."/>
            <person name="Dougan E. K."/>
            <person name="Chan C."/>
            <person name="Rhodes N."/>
            <person name="Thang M."/>
        </authorList>
    </citation>
    <scope>NUCLEOTIDE SEQUENCE</scope>
</reference>
<dbReference type="EMBL" id="CAMXCT020002168">
    <property type="protein sequence ID" value="CAL1149543.1"/>
    <property type="molecule type" value="Genomic_DNA"/>
</dbReference>
<keyword evidence="4" id="KW-1185">Reference proteome</keyword>
<accession>A0A9P1G171</accession>
<comment type="caution">
    <text evidence="2">The sequence shown here is derived from an EMBL/GenBank/DDBJ whole genome shotgun (WGS) entry which is preliminary data.</text>
</comment>
<sequence>LHQPVRPRADRRSKRAGIRLKAAVGRILPYLEQQPSSVDLDAIVVEWIEAQWVAGEALTYIADCLSGLHFFWPELRGLLRQAWRMFKQWRRIETPTRAPPMTAVLARAFVARAVATGNLRFAALIAIGFHSLLRTGELLALSFKDLEISSSCGVVSLDRSKTGWRTGSKEAIALRDRLTLQLLDVLLSAQSPPGEKVGVPLESILVRGRWRSLAVARLYLEDGLAQLPSLRLEASALQM</sequence>
<dbReference type="EMBL" id="CAMXCT030002168">
    <property type="protein sequence ID" value="CAL4783480.1"/>
    <property type="molecule type" value="Genomic_DNA"/>
</dbReference>
<feature type="non-terminal residue" evidence="2">
    <location>
        <position position="239"/>
    </location>
</feature>
<evidence type="ECO:0000256" key="1">
    <source>
        <dbReference type="ARBA" id="ARBA00023172"/>
    </source>
</evidence>
<dbReference type="Gene3D" id="1.10.443.10">
    <property type="entry name" value="Intergrase catalytic core"/>
    <property type="match status" value="1"/>
</dbReference>
<organism evidence="2">
    <name type="scientific">Cladocopium goreaui</name>
    <dbReference type="NCBI Taxonomy" id="2562237"/>
    <lineage>
        <taxon>Eukaryota</taxon>
        <taxon>Sar</taxon>
        <taxon>Alveolata</taxon>
        <taxon>Dinophyceae</taxon>
        <taxon>Suessiales</taxon>
        <taxon>Symbiodiniaceae</taxon>
        <taxon>Cladocopium</taxon>
    </lineage>
</organism>
<name>A0A9P1G171_9DINO</name>
<dbReference type="OrthoDB" id="3266428at2759"/>
<reference evidence="3" key="2">
    <citation type="submission" date="2024-04" db="EMBL/GenBank/DDBJ databases">
        <authorList>
            <person name="Chen Y."/>
            <person name="Shah S."/>
            <person name="Dougan E. K."/>
            <person name="Thang M."/>
            <person name="Chan C."/>
        </authorList>
    </citation>
    <scope>NUCLEOTIDE SEQUENCE [LARGE SCALE GENOMIC DNA]</scope>
</reference>
<evidence type="ECO:0000313" key="3">
    <source>
        <dbReference type="EMBL" id="CAL1149543.1"/>
    </source>
</evidence>
<dbReference type="EMBL" id="CAMXCT010002168">
    <property type="protein sequence ID" value="CAI3996168.1"/>
    <property type="molecule type" value="Genomic_DNA"/>
</dbReference>
<dbReference type="GO" id="GO:0003677">
    <property type="term" value="F:DNA binding"/>
    <property type="evidence" value="ECO:0007669"/>
    <property type="project" value="InterPro"/>
</dbReference>
<proteinExistence type="predicted"/>
<keyword evidence="1" id="KW-0233">DNA recombination</keyword>